<reference evidence="2" key="1">
    <citation type="submission" date="2023-03" db="EMBL/GenBank/DDBJ databases">
        <title>Massive genome expansion in bonnet fungi (Mycena s.s.) driven by repeated elements and novel gene families across ecological guilds.</title>
        <authorList>
            <consortium name="Lawrence Berkeley National Laboratory"/>
            <person name="Harder C.B."/>
            <person name="Miyauchi S."/>
            <person name="Viragh M."/>
            <person name="Kuo A."/>
            <person name="Thoen E."/>
            <person name="Andreopoulos B."/>
            <person name="Lu D."/>
            <person name="Skrede I."/>
            <person name="Drula E."/>
            <person name="Henrissat B."/>
            <person name="Morin E."/>
            <person name="Kohler A."/>
            <person name="Barry K."/>
            <person name="LaButti K."/>
            <person name="Morin E."/>
            <person name="Salamov A."/>
            <person name="Lipzen A."/>
            <person name="Mereny Z."/>
            <person name="Hegedus B."/>
            <person name="Baldrian P."/>
            <person name="Stursova M."/>
            <person name="Weitz H."/>
            <person name="Taylor A."/>
            <person name="Grigoriev I.V."/>
            <person name="Nagy L.G."/>
            <person name="Martin F."/>
            <person name="Kauserud H."/>
        </authorList>
    </citation>
    <scope>NUCLEOTIDE SEQUENCE</scope>
    <source>
        <strain evidence="2">CBHHK200</strain>
    </source>
</reference>
<dbReference type="EMBL" id="JARJCM010000037">
    <property type="protein sequence ID" value="KAJ7037409.1"/>
    <property type="molecule type" value="Genomic_DNA"/>
</dbReference>
<comment type="caution">
    <text evidence="2">The sequence shown here is derived from an EMBL/GenBank/DDBJ whole genome shotgun (WGS) entry which is preliminary data.</text>
</comment>
<keyword evidence="3" id="KW-1185">Reference proteome</keyword>
<organism evidence="2 3">
    <name type="scientific">Mycena alexandri</name>
    <dbReference type="NCBI Taxonomy" id="1745969"/>
    <lineage>
        <taxon>Eukaryota</taxon>
        <taxon>Fungi</taxon>
        <taxon>Dikarya</taxon>
        <taxon>Basidiomycota</taxon>
        <taxon>Agaricomycotina</taxon>
        <taxon>Agaricomycetes</taxon>
        <taxon>Agaricomycetidae</taxon>
        <taxon>Agaricales</taxon>
        <taxon>Marasmiineae</taxon>
        <taxon>Mycenaceae</taxon>
        <taxon>Mycena</taxon>
    </lineage>
</organism>
<protein>
    <submittedName>
        <fullName evidence="2">Uncharacterized protein</fullName>
    </submittedName>
</protein>
<evidence type="ECO:0000313" key="3">
    <source>
        <dbReference type="Proteomes" id="UP001218188"/>
    </source>
</evidence>
<feature type="region of interest" description="Disordered" evidence="1">
    <location>
        <begin position="61"/>
        <end position="94"/>
    </location>
</feature>
<proteinExistence type="predicted"/>
<gene>
    <name evidence="2" type="ORF">C8F04DRAFT_1256980</name>
</gene>
<sequence>MSSALHCARVFLRPNPPTGSVRFLINVPVERAYTCANAERRCPRDNPNEVSSGRLAVISDALGPGEAHTRVPTSSDLPVSPPGRDPQRHSHRPFFECSKFNHTRARGEDCDWQTPPPSPRQVCRQ</sequence>
<accession>A0AAD6T119</accession>
<dbReference type="AlphaFoldDB" id="A0AAD6T119"/>
<evidence type="ECO:0000256" key="1">
    <source>
        <dbReference type="SAM" id="MobiDB-lite"/>
    </source>
</evidence>
<feature type="region of interest" description="Disordered" evidence="1">
    <location>
        <begin position="106"/>
        <end position="125"/>
    </location>
</feature>
<name>A0AAD6T119_9AGAR</name>
<evidence type="ECO:0000313" key="2">
    <source>
        <dbReference type="EMBL" id="KAJ7037409.1"/>
    </source>
</evidence>
<dbReference type="Proteomes" id="UP001218188">
    <property type="component" value="Unassembled WGS sequence"/>
</dbReference>